<reference evidence="2 3" key="1">
    <citation type="submission" date="2019-07" db="EMBL/GenBank/DDBJ databases">
        <authorList>
            <person name="Kim J."/>
        </authorList>
    </citation>
    <scope>NUCLEOTIDE SEQUENCE [LARGE SCALE GENOMIC DNA]</scope>
    <source>
        <strain evidence="3">dk17</strain>
    </source>
</reference>
<evidence type="ECO:0000313" key="2">
    <source>
        <dbReference type="EMBL" id="TWR27542.1"/>
    </source>
</evidence>
<feature type="region of interest" description="Disordered" evidence="1">
    <location>
        <begin position="1"/>
        <end position="82"/>
    </location>
</feature>
<dbReference type="RefSeq" id="WP_146382508.1">
    <property type="nucleotide sequence ID" value="NZ_VOEJ01000006.1"/>
</dbReference>
<feature type="compositionally biased region" description="Basic and acidic residues" evidence="1">
    <location>
        <begin position="50"/>
        <end position="63"/>
    </location>
</feature>
<dbReference type="AlphaFoldDB" id="A0A563U830"/>
<sequence>MLSENNNQPDQSDDLSDDLNLNDHDTPAGLGGPLEGAWDDEDDDDFDDQMETRNDLNEIRVGDDLGEPDPEDDDHLPDDDLQ</sequence>
<protein>
    <submittedName>
        <fullName evidence="2">Uncharacterized protein</fullName>
    </submittedName>
</protein>
<dbReference type="Proteomes" id="UP000320042">
    <property type="component" value="Unassembled WGS sequence"/>
</dbReference>
<evidence type="ECO:0000313" key="3">
    <source>
        <dbReference type="Proteomes" id="UP000320042"/>
    </source>
</evidence>
<comment type="caution">
    <text evidence="2">The sequence shown here is derived from an EMBL/GenBank/DDBJ whole genome shotgun (WGS) entry which is preliminary data.</text>
</comment>
<organism evidence="2 3">
    <name type="scientific">Mucilaginibacter pallidiroseus</name>
    <dbReference type="NCBI Taxonomy" id="2599295"/>
    <lineage>
        <taxon>Bacteria</taxon>
        <taxon>Pseudomonadati</taxon>
        <taxon>Bacteroidota</taxon>
        <taxon>Sphingobacteriia</taxon>
        <taxon>Sphingobacteriales</taxon>
        <taxon>Sphingobacteriaceae</taxon>
        <taxon>Mucilaginibacter</taxon>
    </lineage>
</organism>
<accession>A0A563U830</accession>
<feature type="compositionally biased region" description="Low complexity" evidence="1">
    <location>
        <begin position="1"/>
        <end position="10"/>
    </location>
</feature>
<evidence type="ECO:0000256" key="1">
    <source>
        <dbReference type="SAM" id="MobiDB-lite"/>
    </source>
</evidence>
<keyword evidence="3" id="KW-1185">Reference proteome</keyword>
<gene>
    <name evidence="2" type="ORF">FPZ43_13800</name>
</gene>
<feature type="compositionally biased region" description="Acidic residues" evidence="1">
    <location>
        <begin position="37"/>
        <end position="49"/>
    </location>
</feature>
<name>A0A563U830_9SPHI</name>
<dbReference type="EMBL" id="VOEJ01000006">
    <property type="protein sequence ID" value="TWR27542.1"/>
    <property type="molecule type" value="Genomic_DNA"/>
</dbReference>
<proteinExistence type="predicted"/>
<feature type="compositionally biased region" description="Acidic residues" evidence="1">
    <location>
        <begin position="64"/>
        <end position="82"/>
    </location>
</feature>